<feature type="domain" description="HTH tetR-type" evidence="3">
    <location>
        <begin position="19"/>
        <end position="79"/>
    </location>
</feature>
<dbReference type="EMBL" id="JAFIRR010000111">
    <property type="protein sequence ID" value="MCO6417971.1"/>
    <property type="molecule type" value="Genomic_DNA"/>
</dbReference>
<dbReference type="Pfam" id="PF00440">
    <property type="entry name" value="TetR_N"/>
    <property type="match status" value="1"/>
</dbReference>
<evidence type="ECO:0000256" key="1">
    <source>
        <dbReference type="ARBA" id="ARBA00023125"/>
    </source>
</evidence>
<name>A0ABT1D7Q8_9PROT</name>
<dbReference type="SUPFAM" id="SSF48498">
    <property type="entry name" value="Tetracyclin repressor-like, C-terminal domain"/>
    <property type="match status" value="1"/>
</dbReference>
<dbReference type="InterPro" id="IPR036271">
    <property type="entry name" value="Tet_transcr_reg_TetR-rel_C_sf"/>
</dbReference>
<dbReference type="PANTHER" id="PTHR30055">
    <property type="entry name" value="HTH-TYPE TRANSCRIPTIONAL REGULATOR RUTR"/>
    <property type="match status" value="1"/>
</dbReference>
<dbReference type="RefSeq" id="WP_252954603.1">
    <property type="nucleotide sequence ID" value="NZ_JAFIRR010000111.1"/>
</dbReference>
<gene>
    <name evidence="4" type="ORF">JYK14_17655</name>
</gene>
<dbReference type="Proteomes" id="UP001523392">
    <property type="component" value="Unassembled WGS sequence"/>
</dbReference>
<dbReference type="InterPro" id="IPR009057">
    <property type="entry name" value="Homeodomain-like_sf"/>
</dbReference>
<protein>
    <submittedName>
        <fullName evidence="4">TetR family transcriptional regulator</fullName>
    </submittedName>
</protein>
<keyword evidence="1 2" id="KW-0238">DNA-binding</keyword>
<keyword evidence="5" id="KW-1185">Reference proteome</keyword>
<dbReference type="InterPro" id="IPR001647">
    <property type="entry name" value="HTH_TetR"/>
</dbReference>
<dbReference type="Gene3D" id="1.10.357.10">
    <property type="entry name" value="Tetracycline Repressor, domain 2"/>
    <property type="match status" value="1"/>
</dbReference>
<dbReference type="PROSITE" id="PS50977">
    <property type="entry name" value="HTH_TETR_2"/>
    <property type="match status" value="1"/>
</dbReference>
<dbReference type="InterPro" id="IPR050109">
    <property type="entry name" value="HTH-type_TetR-like_transc_reg"/>
</dbReference>
<evidence type="ECO:0000259" key="3">
    <source>
        <dbReference type="PROSITE" id="PS50977"/>
    </source>
</evidence>
<organism evidence="4 5">
    <name type="scientific">Siccirubricoccus soli</name>
    <dbReference type="NCBI Taxonomy" id="2899147"/>
    <lineage>
        <taxon>Bacteria</taxon>
        <taxon>Pseudomonadati</taxon>
        <taxon>Pseudomonadota</taxon>
        <taxon>Alphaproteobacteria</taxon>
        <taxon>Acetobacterales</taxon>
        <taxon>Roseomonadaceae</taxon>
        <taxon>Siccirubricoccus</taxon>
    </lineage>
</organism>
<accession>A0ABT1D7Q8</accession>
<evidence type="ECO:0000256" key="2">
    <source>
        <dbReference type="PROSITE-ProRule" id="PRU00335"/>
    </source>
</evidence>
<dbReference type="PANTHER" id="PTHR30055:SF235">
    <property type="entry name" value="TRANSCRIPTIONAL REGULATORY PROTEIN"/>
    <property type="match status" value="1"/>
</dbReference>
<feature type="DNA-binding region" description="H-T-H motif" evidence="2">
    <location>
        <begin position="42"/>
        <end position="61"/>
    </location>
</feature>
<dbReference type="SUPFAM" id="SSF46689">
    <property type="entry name" value="Homeodomain-like"/>
    <property type="match status" value="1"/>
</dbReference>
<reference evidence="4 5" key="1">
    <citation type="submission" date="2021-12" db="EMBL/GenBank/DDBJ databases">
        <title>Siccirubricoccus leaddurans sp. nov., a high concentration Zn2+ tolerance bacterium.</title>
        <authorList>
            <person name="Cao Y."/>
        </authorList>
    </citation>
    <scope>NUCLEOTIDE SEQUENCE [LARGE SCALE GENOMIC DNA]</scope>
    <source>
        <strain evidence="4 5">KC 17139</strain>
    </source>
</reference>
<sequence length="227" mass="24883">MDHSFAEADRRDAAPDMPARTIDRILSAAARLFAARGMAGVGLREITAEAGVNLAAVNYHFGSKEKLLEALFLRRAQPITAERMRLLALCAEGPGRPPMLEQLLEAFLRPAFSLGLEAGVDGATFGRLRARLAVESEELYRRILAQAFNPSTRAFLEAIVQTLPEVPRAEVEWRFHFMLGTMIYTMADSGRIQSITDGRFGTCDVETALAKLLRFLGAGFRAATPDG</sequence>
<dbReference type="Pfam" id="PF17939">
    <property type="entry name" value="TetR_C_30"/>
    <property type="match status" value="1"/>
</dbReference>
<evidence type="ECO:0000313" key="4">
    <source>
        <dbReference type="EMBL" id="MCO6417971.1"/>
    </source>
</evidence>
<evidence type="ECO:0000313" key="5">
    <source>
        <dbReference type="Proteomes" id="UP001523392"/>
    </source>
</evidence>
<proteinExistence type="predicted"/>
<dbReference type="PRINTS" id="PR00455">
    <property type="entry name" value="HTHTETR"/>
</dbReference>
<comment type="caution">
    <text evidence="4">The sequence shown here is derived from an EMBL/GenBank/DDBJ whole genome shotgun (WGS) entry which is preliminary data.</text>
</comment>
<dbReference type="InterPro" id="IPR041586">
    <property type="entry name" value="PsrA_TetR_C"/>
</dbReference>